<dbReference type="CDD" id="cd07814">
    <property type="entry name" value="SRPBCC_CalC_Aha1-like"/>
    <property type="match status" value="1"/>
</dbReference>
<gene>
    <name evidence="3" type="ORF">NIES267_14770</name>
</gene>
<name>A0A1Z4LLD2_9CYAN</name>
<dbReference type="Pfam" id="PF08327">
    <property type="entry name" value="AHSA1"/>
    <property type="match status" value="1"/>
</dbReference>
<comment type="similarity">
    <text evidence="1">Belongs to the AHA1 family.</text>
</comment>
<keyword evidence="4" id="KW-1185">Reference proteome</keyword>
<feature type="domain" description="Activator of Hsp90 ATPase homologue 1/2-like C-terminal" evidence="2">
    <location>
        <begin position="13"/>
        <end position="115"/>
    </location>
</feature>
<dbReference type="InterPro" id="IPR023393">
    <property type="entry name" value="START-like_dom_sf"/>
</dbReference>
<evidence type="ECO:0000313" key="4">
    <source>
        <dbReference type="Proteomes" id="UP000218418"/>
    </source>
</evidence>
<accession>A0A1Z4LLD2</accession>
<reference evidence="3 4" key="1">
    <citation type="submission" date="2017-06" db="EMBL/GenBank/DDBJ databases">
        <title>Genome sequencing of cyanobaciteial culture collection at National Institute for Environmental Studies (NIES).</title>
        <authorList>
            <person name="Hirose Y."/>
            <person name="Shimura Y."/>
            <person name="Fujisawa T."/>
            <person name="Nakamura Y."/>
            <person name="Kawachi M."/>
        </authorList>
    </citation>
    <scope>NUCLEOTIDE SEQUENCE [LARGE SCALE GENOMIC DNA]</scope>
    <source>
        <strain evidence="3 4">NIES-267</strain>
    </source>
</reference>
<protein>
    <recommendedName>
        <fullName evidence="2">Activator of Hsp90 ATPase homologue 1/2-like C-terminal domain-containing protein</fullName>
    </recommendedName>
</protein>
<dbReference type="Gene3D" id="3.30.530.20">
    <property type="match status" value="1"/>
</dbReference>
<evidence type="ECO:0000313" key="3">
    <source>
        <dbReference type="EMBL" id="BAY81999.1"/>
    </source>
</evidence>
<dbReference type="EMBL" id="AP018227">
    <property type="protein sequence ID" value="BAY81999.1"/>
    <property type="molecule type" value="Genomic_DNA"/>
</dbReference>
<evidence type="ECO:0000256" key="1">
    <source>
        <dbReference type="ARBA" id="ARBA00006817"/>
    </source>
</evidence>
<organism evidence="3 4">
    <name type="scientific">Calothrix parasitica NIES-267</name>
    <dbReference type="NCBI Taxonomy" id="1973488"/>
    <lineage>
        <taxon>Bacteria</taxon>
        <taxon>Bacillati</taxon>
        <taxon>Cyanobacteriota</taxon>
        <taxon>Cyanophyceae</taxon>
        <taxon>Nostocales</taxon>
        <taxon>Calotrichaceae</taxon>
        <taxon>Calothrix</taxon>
    </lineage>
</organism>
<evidence type="ECO:0000259" key="2">
    <source>
        <dbReference type="Pfam" id="PF08327"/>
    </source>
</evidence>
<dbReference type="InterPro" id="IPR013538">
    <property type="entry name" value="ASHA1/2-like_C"/>
</dbReference>
<dbReference type="OrthoDB" id="2355173at2"/>
<dbReference type="AlphaFoldDB" id="A0A1Z4LLD2"/>
<sequence>MFAKLNKEVFYPHPPEKVWQVITNSRSLAVWLMENDFELRVGCKFCFYSKSLPGIDTNIRCEVIEIDEPKRLVYTWKDCMMSQPSIVTWTLKAVEGGTQLSLQHRIRETAFTGARNSVYSQMQPVNLKPSRSFILESYFNGGWEEKLCNQLPEILIKTTM</sequence>
<dbReference type="Proteomes" id="UP000218418">
    <property type="component" value="Chromosome"/>
</dbReference>
<dbReference type="SUPFAM" id="SSF55961">
    <property type="entry name" value="Bet v1-like"/>
    <property type="match status" value="1"/>
</dbReference>
<proteinExistence type="inferred from homology"/>